<evidence type="ECO:0000256" key="1">
    <source>
        <dbReference type="SAM" id="MobiDB-lite"/>
    </source>
</evidence>
<sequence length="82" mass="9083">MEKAESEGLHMSDILARELMDQQDGGLEDSDLIDTSAFAGIQFDLSKQLRSLIRKLTAAENLPEHEVSPLSKERSALIRNTA</sequence>
<protein>
    <submittedName>
        <fullName evidence="2">Helicase, SNF2/RAD54 family</fullName>
    </submittedName>
</protein>
<keyword evidence="2" id="KW-0067">ATP-binding</keyword>
<comment type="caution">
    <text evidence="2">The sequence shown here is derived from an EMBL/GenBank/DDBJ whole genome shotgun (WGS) entry which is preliminary data.</text>
</comment>
<keyword evidence="2" id="KW-0547">Nucleotide-binding</keyword>
<feature type="region of interest" description="Disordered" evidence="1">
    <location>
        <begin position="1"/>
        <end position="27"/>
    </location>
</feature>
<gene>
    <name evidence="2" type="ORF">ADICYQ_5252</name>
</gene>
<organism evidence="2 3">
    <name type="scientific">Cyclobacterium qasimii M12-11B</name>
    <dbReference type="NCBI Taxonomy" id="641524"/>
    <lineage>
        <taxon>Bacteria</taxon>
        <taxon>Pseudomonadati</taxon>
        <taxon>Bacteroidota</taxon>
        <taxon>Cytophagia</taxon>
        <taxon>Cytophagales</taxon>
        <taxon>Cyclobacteriaceae</taxon>
        <taxon>Cyclobacterium</taxon>
    </lineage>
</organism>
<dbReference type="PATRIC" id="fig|641524.5.peg.5207"/>
<dbReference type="GO" id="GO:0004386">
    <property type="term" value="F:helicase activity"/>
    <property type="evidence" value="ECO:0007669"/>
    <property type="project" value="UniProtKB-KW"/>
</dbReference>
<feature type="compositionally biased region" description="Basic and acidic residues" evidence="1">
    <location>
        <begin position="1"/>
        <end position="20"/>
    </location>
</feature>
<dbReference type="AlphaFoldDB" id="S7WG72"/>
<dbReference type="STRING" id="641524.ADICYQ_5252"/>
<keyword evidence="2" id="KW-0347">Helicase</keyword>
<feature type="region of interest" description="Disordered" evidence="1">
    <location>
        <begin position="63"/>
        <end position="82"/>
    </location>
</feature>
<proteinExistence type="predicted"/>
<keyword evidence="2" id="KW-0378">Hydrolase</keyword>
<dbReference type="eggNOG" id="COG0553">
    <property type="taxonomic scope" value="Bacteria"/>
</dbReference>
<evidence type="ECO:0000313" key="2">
    <source>
        <dbReference type="EMBL" id="EPR65744.1"/>
    </source>
</evidence>
<accession>S7WG72</accession>
<name>S7WG72_9BACT</name>
<feature type="compositionally biased region" description="Basic and acidic residues" evidence="1">
    <location>
        <begin position="63"/>
        <end position="76"/>
    </location>
</feature>
<reference evidence="2 3" key="1">
    <citation type="journal article" date="2013" name="Genome Announc.">
        <title>Draft Genome Sequence of Cyclobacterium qasimii Strain M12-11BT, Isolated from Arctic Marine Sediment.</title>
        <authorList>
            <person name="Shivaji S."/>
            <person name="Ara S."/>
            <person name="Singh A."/>
            <person name="Kumar Pinnaka A."/>
        </authorList>
    </citation>
    <scope>NUCLEOTIDE SEQUENCE [LARGE SCALE GENOMIC DNA]</scope>
    <source>
        <strain evidence="2 3">M12-11B</strain>
    </source>
</reference>
<evidence type="ECO:0000313" key="3">
    <source>
        <dbReference type="Proteomes" id="UP000014974"/>
    </source>
</evidence>
<dbReference type="Proteomes" id="UP000014974">
    <property type="component" value="Unassembled WGS sequence"/>
</dbReference>
<dbReference type="EMBL" id="ATNM01000184">
    <property type="protein sequence ID" value="EPR65744.1"/>
    <property type="molecule type" value="Genomic_DNA"/>
</dbReference>